<evidence type="ECO:0000313" key="5">
    <source>
        <dbReference type="Proteomes" id="UP000515151"/>
    </source>
</evidence>
<dbReference type="GeneID" id="116199692"/>
<evidence type="ECO:0000256" key="1">
    <source>
        <dbReference type="ARBA" id="ARBA00008210"/>
    </source>
</evidence>
<dbReference type="Gene3D" id="3.30.10.10">
    <property type="entry name" value="Trypsin Inhibitor V, subunit A"/>
    <property type="match status" value="1"/>
</dbReference>
<dbReference type="InterPro" id="IPR000864">
    <property type="entry name" value="Prot_inh_pot1"/>
</dbReference>
<dbReference type="GO" id="GO:0004867">
    <property type="term" value="F:serine-type endopeptidase inhibitor activity"/>
    <property type="evidence" value="ECO:0007669"/>
    <property type="project" value="UniProtKB-KW"/>
</dbReference>
<organism evidence="5 6">
    <name type="scientific">Punica granatum</name>
    <name type="common">Pomegranate</name>
    <dbReference type="NCBI Taxonomy" id="22663"/>
    <lineage>
        <taxon>Eukaryota</taxon>
        <taxon>Viridiplantae</taxon>
        <taxon>Streptophyta</taxon>
        <taxon>Embryophyta</taxon>
        <taxon>Tracheophyta</taxon>
        <taxon>Spermatophyta</taxon>
        <taxon>Magnoliopsida</taxon>
        <taxon>eudicotyledons</taxon>
        <taxon>Gunneridae</taxon>
        <taxon>Pentapetalae</taxon>
        <taxon>rosids</taxon>
        <taxon>malvids</taxon>
        <taxon>Myrtales</taxon>
        <taxon>Lythraceae</taxon>
        <taxon>Punica</taxon>
    </lineage>
</organism>
<evidence type="ECO:0000256" key="3">
    <source>
        <dbReference type="ARBA" id="ARBA00022900"/>
    </source>
</evidence>
<evidence type="ECO:0000256" key="2">
    <source>
        <dbReference type="ARBA" id="ARBA00022690"/>
    </source>
</evidence>
<accession>A0A6P8CX20</accession>
<dbReference type="PANTHER" id="PTHR33091:SF73">
    <property type="entry name" value="INHIBITOR OF TRYPSIN AND HAGEMAN FACTOR-LIKE"/>
    <property type="match status" value="1"/>
</dbReference>
<keyword evidence="5" id="KW-1185">Reference proteome</keyword>
<dbReference type="Pfam" id="PF00280">
    <property type="entry name" value="potato_inhibit"/>
    <property type="match status" value="1"/>
</dbReference>
<evidence type="ECO:0000256" key="4">
    <source>
        <dbReference type="SAM" id="Phobius"/>
    </source>
</evidence>
<keyword evidence="4" id="KW-1133">Transmembrane helix</keyword>
<reference evidence="5" key="1">
    <citation type="journal article" date="2020" name="Plant Biotechnol. J.">
        <title>The pomegranate (Punica granatum L.) draft genome dissects genetic divergence between soft- and hard-seeded cultivars.</title>
        <authorList>
            <person name="Luo X."/>
            <person name="Li H."/>
            <person name="Wu Z."/>
            <person name="Yao W."/>
            <person name="Zhao P."/>
            <person name="Cao D."/>
            <person name="Yu H."/>
            <person name="Li K."/>
            <person name="Poudel K."/>
            <person name="Zhao D."/>
            <person name="Zhang F."/>
            <person name="Xia X."/>
            <person name="Chen L."/>
            <person name="Wang Q."/>
            <person name="Jing D."/>
            <person name="Cao S."/>
        </authorList>
    </citation>
    <scope>NUCLEOTIDE SEQUENCE [LARGE SCALE GENOMIC DNA]</scope>
    <source>
        <strain evidence="5">cv. Tunisia</strain>
    </source>
</reference>
<dbReference type="PANTHER" id="PTHR33091">
    <property type="entry name" value="PROTEIN, PUTATIVE, EXPRESSED-RELATED"/>
    <property type="match status" value="1"/>
</dbReference>
<dbReference type="InterPro" id="IPR036354">
    <property type="entry name" value="Prot_inh_pot1_sf"/>
</dbReference>
<evidence type="ECO:0000313" key="6">
    <source>
        <dbReference type="RefSeq" id="XP_031386016.1"/>
    </source>
</evidence>
<keyword evidence="3" id="KW-0722">Serine protease inhibitor</keyword>
<dbReference type="AlphaFoldDB" id="A0A6P8CX20"/>
<keyword evidence="2" id="KW-0646">Protease inhibitor</keyword>
<gene>
    <name evidence="6" type="primary">LOC116199692</name>
</gene>
<proteinExistence type="inferred from homology"/>
<protein>
    <submittedName>
        <fullName evidence="6">Uncharacterized protein LOC116199692 isoform X1</fullName>
    </submittedName>
</protein>
<dbReference type="GO" id="GO:0009611">
    <property type="term" value="P:response to wounding"/>
    <property type="evidence" value="ECO:0007669"/>
    <property type="project" value="InterPro"/>
</dbReference>
<dbReference type="Proteomes" id="UP000515151">
    <property type="component" value="Chromosome 3"/>
</dbReference>
<keyword evidence="4" id="KW-0472">Membrane</keyword>
<name>A0A6P8CX20_PUNGR</name>
<dbReference type="SUPFAM" id="SSF54654">
    <property type="entry name" value="CI-2 family of serine protease inhibitors"/>
    <property type="match status" value="1"/>
</dbReference>
<comment type="similarity">
    <text evidence="1">Belongs to the protease inhibitor I13 (potato type I serine protease inhibitor) family.</text>
</comment>
<dbReference type="OrthoDB" id="10013825at2759"/>
<reference evidence="6" key="2">
    <citation type="submission" date="2025-08" db="UniProtKB">
        <authorList>
            <consortium name="RefSeq"/>
        </authorList>
    </citation>
    <scope>IDENTIFICATION</scope>
    <source>
        <tissue evidence="6">Leaf</tissue>
    </source>
</reference>
<feature type="transmembrane region" description="Helical" evidence="4">
    <location>
        <begin position="16"/>
        <end position="32"/>
    </location>
</feature>
<feature type="transmembrane region" description="Helical" evidence="4">
    <location>
        <begin position="44"/>
        <end position="63"/>
    </location>
</feature>
<dbReference type="RefSeq" id="XP_031386016.1">
    <property type="nucleotide sequence ID" value="XM_031530156.1"/>
</dbReference>
<keyword evidence="4" id="KW-0812">Transmembrane</keyword>
<sequence length="153" mass="16738">MPVPGWTESSGQERNSMVFTAVHIITFSVPSVGARKSEMAKDRIFRVSCILAVMFLSINSIVYSSQDVDQCGIEPYFAPCIPGRTGCPHGKYCWPELYGTSGEKALAVIKRENPMVMASIVKVGTAVIMDYCCDRVWVLVNNSGVVIRVPTIG</sequence>